<feature type="compositionally biased region" description="Basic and acidic residues" evidence="1">
    <location>
        <begin position="719"/>
        <end position="735"/>
    </location>
</feature>
<dbReference type="PANTHER" id="PTHR48125:SF12">
    <property type="entry name" value="AT HOOK TRANSCRIPTION FACTOR FAMILY-RELATED"/>
    <property type="match status" value="1"/>
</dbReference>
<feature type="region of interest" description="Disordered" evidence="1">
    <location>
        <begin position="1562"/>
        <end position="1601"/>
    </location>
</feature>
<dbReference type="RefSeq" id="XP_052747395.1">
    <property type="nucleotide sequence ID" value="XM_052891435.1"/>
</dbReference>
<feature type="compositionally biased region" description="Low complexity" evidence="1">
    <location>
        <begin position="492"/>
        <end position="505"/>
    </location>
</feature>
<keyword evidence="4" id="KW-1185">Reference proteome</keyword>
<feature type="compositionally biased region" description="Pro residues" evidence="1">
    <location>
        <begin position="591"/>
        <end position="607"/>
    </location>
</feature>
<feature type="compositionally biased region" description="Basic and acidic residues" evidence="1">
    <location>
        <begin position="622"/>
        <end position="640"/>
    </location>
</feature>
<keyword evidence="2" id="KW-1133">Transmembrane helix</keyword>
<feature type="compositionally biased region" description="Polar residues" evidence="1">
    <location>
        <begin position="276"/>
        <end position="287"/>
    </location>
</feature>
<dbReference type="InterPro" id="IPR000082">
    <property type="entry name" value="SEA_dom"/>
</dbReference>
<feature type="compositionally biased region" description="Basic and acidic residues" evidence="1">
    <location>
        <begin position="247"/>
        <end position="258"/>
    </location>
</feature>
<proteinExistence type="predicted"/>
<feature type="compositionally biased region" description="Basic and acidic residues" evidence="1">
    <location>
        <begin position="266"/>
        <end position="275"/>
    </location>
</feature>
<feature type="region of interest" description="Disordered" evidence="1">
    <location>
        <begin position="1088"/>
        <end position="1113"/>
    </location>
</feature>
<feature type="compositionally biased region" description="Polar residues" evidence="1">
    <location>
        <begin position="736"/>
        <end position="746"/>
    </location>
</feature>
<feature type="compositionally biased region" description="Polar residues" evidence="1">
    <location>
        <begin position="102"/>
        <end position="116"/>
    </location>
</feature>
<feature type="region of interest" description="Disordered" evidence="1">
    <location>
        <begin position="889"/>
        <end position="913"/>
    </location>
</feature>
<feature type="compositionally biased region" description="Basic and acidic residues" evidence="1">
    <location>
        <begin position="759"/>
        <end position="768"/>
    </location>
</feature>
<feature type="domain" description="SEA" evidence="3">
    <location>
        <begin position="307"/>
        <end position="440"/>
    </location>
</feature>
<feature type="compositionally biased region" description="Polar residues" evidence="1">
    <location>
        <begin position="1410"/>
        <end position="1437"/>
    </location>
</feature>
<feature type="compositionally biased region" description="Polar residues" evidence="1">
    <location>
        <begin position="1589"/>
        <end position="1601"/>
    </location>
</feature>
<feature type="compositionally biased region" description="Polar residues" evidence="1">
    <location>
        <begin position="1564"/>
        <end position="1577"/>
    </location>
</feature>
<name>A0ABM3M7E0_BICAN</name>
<feature type="compositionally biased region" description="Basic and acidic residues" evidence="1">
    <location>
        <begin position="91"/>
        <end position="101"/>
    </location>
</feature>
<protein>
    <submittedName>
        <fullName evidence="5">Titin homolog isoform X1</fullName>
    </submittedName>
</protein>
<feature type="region of interest" description="Disordered" evidence="1">
    <location>
        <begin position="39"/>
        <end position="125"/>
    </location>
</feature>
<keyword evidence="2" id="KW-0812">Transmembrane</keyword>
<feature type="region of interest" description="Disordered" evidence="1">
    <location>
        <begin position="1199"/>
        <end position="1218"/>
    </location>
</feature>
<dbReference type="PROSITE" id="PS50024">
    <property type="entry name" value="SEA"/>
    <property type="match status" value="1"/>
</dbReference>
<dbReference type="GeneID" id="112058625"/>
<evidence type="ECO:0000259" key="3">
    <source>
        <dbReference type="PROSITE" id="PS50024"/>
    </source>
</evidence>
<evidence type="ECO:0000313" key="4">
    <source>
        <dbReference type="Proteomes" id="UP001652582"/>
    </source>
</evidence>
<feature type="region of interest" description="Disordered" evidence="1">
    <location>
        <begin position="478"/>
        <end position="780"/>
    </location>
</feature>
<feature type="transmembrane region" description="Helical" evidence="2">
    <location>
        <begin position="196"/>
        <end position="221"/>
    </location>
</feature>
<accession>A0ABM3M7E0</accession>
<evidence type="ECO:0000313" key="5">
    <source>
        <dbReference type="RefSeq" id="XP_052747395.1"/>
    </source>
</evidence>
<feature type="compositionally biased region" description="Pro residues" evidence="1">
    <location>
        <begin position="683"/>
        <end position="693"/>
    </location>
</feature>
<keyword evidence="2" id="KW-0472">Membrane</keyword>
<feature type="compositionally biased region" description="Low complexity" evidence="1">
    <location>
        <begin position="646"/>
        <end position="656"/>
    </location>
</feature>
<sequence length="1601" mass="179126">MPGGGNLVRSVRYRKKHQTPISMHARYYYTRSLVVGPAVRRRQNTSRSRCQSAPKVMDSHSRSASPREPARPLHRPPSPPSSPQSGFDNRAYQHDESDPNHNDSFTSNGPQQNHQNGHSKEPNGDTKTLEAVNLELINLTPKNGSKKKDVEVDMNATNPYDEYFVPVNEHRKYMRGEKLYVTADKRGEKGGCKRPLCWTLLALVVVAIVALIVLAATGILFTNSPTPLEQYNASVSSARAFGGITSDHSHDHDHDHDHSHHHHDHSGHDHHHEQEQSTPPQDGTGAQNDEAKLPMTSEEKSDASMYVPRTLEGTLKIDNEIFTADLEDTESEKYIDFTTNFSDALKHALFDRNTINGDNEIIVEVIQIRNGSLIVTYRIHWIPKYNAEPAEDLMTVDTLKTNLNNYLNENNRMISVYHVADEELPTTQVLDLCKINNYDCEHKCEFDDSILDFTCVCPHGQIVDIGAPKRCMPLRENSKPINPEITSEKESNILNSNSNESTMKTSSEEKAKTETTRSGNEESMFDWTEPRHFTPETTTETEPDLNFSHIFGPETPKPEPEPSAEPEVIPIPEPTATPKSNYESDTITGPEPEPTAEPQAEPAPEPTSEPKPEPEAEPEPTAEPKPEPEPEPTAEPKPEPEPAPEPTAQSNSESEPAPEPTAEPIPELVPAPEPTAEPKPEPEPTAEPNPEPEPTTVSNTESQPKEIPIEPSRSIELQLDDKTTNEQGSSKESKDVTTANPDTVTMMSPKETLVLGYEQETKQDEPKEPNTTIKPTYDQPTFDLESIIALQTTAEPEPNQSYLEIKPLPKNDNDDKEIESMVTTTTKTSVSELHMISEPSYEPKPEIISIMTENGQRMNFTSIDPTNYTTIENDWLEADDDKNVETTQNGQMGSEMVNEGNSDNVNKTEQRSSKKFEDFAFETTTDNFNGNSNEDITFDLLKKNNEKPYVLTTIEPTIQKTEDLSDKATSKINNIETTTFINIFTNKMNGQNESEVKEIPLESSKEIADLNKADFMSDQTVTTLSNESSMNKQFEQIEQGENIAGTNNTTNGLSNVVPTMKDMPDESTNVNHDITDDMVYNRPPEIVKKEENENKEVTESKEVEESNETTPDSDWLTETVTEVNYEDVMNTSDKHETTAAPAAKEDEIMDHVVSKDDIEPDYANMESKNSKMSDKEEPLFGMSDDYYNEDPRVKRINIDKENSKTSTQENITEPDGQPELFMENNATFNNALETTTIGQYIYKVLAQSTSETTVDNPVISSQPPVAAPVWEDHDVNEDLSIQQNMSNHQIDNMNIASTVVPLTTIFTNVNKFSEDSTGMSELVTHNATQVNNLNVTIYEISGHSGNQSFVSSKPTNSPSTEFVDHETEMNPFLPEVENNKSLVKKLQEGHDLEPTNLNETQNENVEEHNLPSSTDIVTVDSKQTAESNETNISNTTLTFTPETKPEATTTEIIDDDFLFNQLYTNSHEDKPEFTTEINNVVTSSNSYSDKSATDTNENKEVLPISTFLLDTDDLDTTKKPSILAENDLSPSTNDQLTSYPIKANDSEFLSVVPIEQEKYPLKENYNSENNQELNIISDSPKKSDRRTIDANNLDSDINNVA</sequence>
<feature type="region of interest" description="Disordered" evidence="1">
    <location>
        <begin position="242"/>
        <end position="289"/>
    </location>
</feature>
<feature type="compositionally biased region" description="Pro residues" evidence="1">
    <location>
        <begin position="657"/>
        <end position="675"/>
    </location>
</feature>
<gene>
    <name evidence="5" type="primary">LOC112058625</name>
</gene>
<feature type="compositionally biased region" description="Basic and acidic residues" evidence="1">
    <location>
        <begin position="1579"/>
        <end position="1588"/>
    </location>
</feature>
<feature type="region of interest" description="Disordered" evidence="1">
    <location>
        <begin position="1393"/>
        <end position="1446"/>
    </location>
</feature>
<dbReference type="Proteomes" id="UP001652582">
    <property type="component" value="Chromosome 4"/>
</dbReference>
<dbReference type="PANTHER" id="PTHR48125">
    <property type="entry name" value="LP07818P1"/>
    <property type="match status" value="1"/>
</dbReference>
<feature type="compositionally biased region" description="Basic and acidic residues" evidence="1">
    <location>
        <begin position="506"/>
        <end position="515"/>
    </location>
</feature>
<reference evidence="5" key="1">
    <citation type="submission" date="2025-08" db="UniProtKB">
        <authorList>
            <consortium name="RefSeq"/>
        </authorList>
    </citation>
    <scope>IDENTIFICATION</scope>
</reference>
<organism evidence="4 5">
    <name type="scientific">Bicyclus anynana</name>
    <name type="common">Squinting bush brown butterfly</name>
    <dbReference type="NCBI Taxonomy" id="110368"/>
    <lineage>
        <taxon>Eukaryota</taxon>
        <taxon>Metazoa</taxon>
        <taxon>Ecdysozoa</taxon>
        <taxon>Arthropoda</taxon>
        <taxon>Hexapoda</taxon>
        <taxon>Insecta</taxon>
        <taxon>Pterygota</taxon>
        <taxon>Neoptera</taxon>
        <taxon>Endopterygota</taxon>
        <taxon>Lepidoptera</taxon>
        <taxon>Glossata</taxon>
        <taxon>Ditrysia</taxon>
        <taxon>Papilionoidea</taxon>
        <taxon>Nymphalidae</taxon>
        <taxon>Satyrinae</taxon>
        <taxon>Satyrini</taxon>
        <taxon>Mycalesina</taxon>
        <taxon>Bicyclus</taxon>
    </lineage>
</organism>
<feature type="compositionally biased region" description="Basic and acidic residues" evidence="1">
    <location>
        <begin position="1088"/>
        <end position="1104"/>
    </location>
</feature>
<evidence type="ECO:0000256" key="1">
    <source>
        <dbReference type="SAM" id="MobiDB-lite"/>
    </source>
</evidence>
<evidence type="ECO:0000256" key="2">
    <source>
        <dbReference type="SAM" id="Phobius"/>
    </source>
</evidence>